<accession>A0A0B2R590</accession>
<dbReference type="EMBL" id="KN653355">
    <property type="protein sequence ID" value="KHN27344.1"/>
    <property type="molecule type" value="Genomic_DNA"/>
</dbReference>
<feature type="compositionally biased region" description="Basic residues" evidence="1">
    <location>
        <begin position="1"/>
        <end position="13"/>
    </location>
</feature>
<evidence type="ECO:0000256" key="1">
    <source>
        <dbReference type="SAM" id="MobiDB-lite"/>
    </source>
</evidence>
<evidence type="ECO:0000313" key="2">
    <source>
        <dbReference type="EMBL" id="KHN27344.1"/>
    </source>
</evidence>
<feature type="compositionally biased region" description="Basic and acidic residues" evidence="1">
    <location>
        <begin position="46"/>
        <end position="71"/>
    </location>
</feature>
<feature type="compositionally biased region" description="Acidic residues" evidence="1">
    <location>
        <begin position="34"/>
        <end position="45"/>
    </location>
</feature>
<dbReference type="Proteomes" id="UP000053555">
    <property type="component" value="Unassembled WGS sequence"/>
</dbReference>
<organism evidence="2">
    <name type="scientific">Glycine soja</name>
    <name type="common">Wild soybean</name>
    <dbReference type="NCBI Taxonomy" id="3848"/>
    <lineage>
        <taxon>Eukaryota</taxon>
        <taxon>Viridiplantae</taxon>
        <taxon>Streptophyta</taxon>
        <taxon>Embryophyta</taxon>
        <taxon>Tracheophyta</taxon>
        <taxon>Spermatophyta</taxon>
        <taxon>Magnoliopsida</taxon>
        <taxon>eudicotyledons</taxon>
        <taxon>Gunneridae</taxon>
        <taxon>Pentapetalae</taxon>
        <taxon>rosids</taxon>
        <taxon>fabids</taxon>
        <taxon>Fabales</taxon>
        <taxon>Fabaceae</taxon>
        <taxon>Papilionoideae</taxon>
        <taxon>50 kb inversion clade</taxon>
        <taxon>NPAAA clade</taxon>
        <taxon>indigoferoid/millettioid clade</taxon>
        <taxon>Phaseoleae</taxon>
        <taxon>Glycine</taxon>
        <taxon>Glycine subgen. Soja</taxon>
    </lineage>
</organism>
<feature type="region of interest" description="Disordered" evidence="1">
    <location>
        <begin position="1"/>
        <end position="83"/>
    </location>
</feature>
<protein>
    <submittedName>
        <fullName evidence="2">Uncharacterized protein</fullName>
    </submittedName>
</protein>
<gene>
    <name evidence="2" type="ORF">glysoja_030608</name>
</gene>
<proteinExistence type="predicted"/>
<reference evidence="2" key="1">
    <citation type="submission" date="2014-07" db="EMBL/GenBank/DDBJ databases">
        <title>Identification of a novel salt tolerance gene in wild soybean by whole-genome sequencing.</title>
        <authorList>
            <person name="Lam H.-M."/>
            <person name="Qi X."/>
            <person name="Li M.-W."/>
            <person name="Liu X."/>
            <person name="Xie M."/>
            <person name="Ni M."/>
            <person name="Xu X."/>
        </authorList>
    </citation>
    <scope>NUCLEOTIDE SEQUENCE [LARGE SCALE GENOMIC DNA]</scope>
    <source>
        <tissue evidence="2">Root</tissue>
    </source>
</reference>
<dbReference type="AlphaFoldDB" id="A0A0B2R590"/>
<name>A0A0B2R590_GLYSO</name>
<feature type="compositionally biased region" description="Polar residues" evidence="1">
    <location>
        <begin position="72"/>
        <end position="83"/>
    </location>
</feature>
<sequence length="83" mass="9332">MTRRRGRPPKKKVFASPKNREGTSPRSDNGETPPEGEEASEEKNDDEIPRETLIDVEDGEAKKMKETEHNELTQNRGKGNNGV</sequence>